<feature type="compositionally biased region" description="Low complexity" evidence="2">
    <location>
        <begin position="190"/>
        <end position="201"/>
    </location>
</feature>
<feature type="compositionally biased region" description="Polar residues" evidence="2">
    <location>
        <begin position="347"/>
        <end position="358"/>
    </location>
</feature>
<dbReference type="CDD" id="cd22265">
    <property type="entry name" value="UDM1_RNF168"/>
    <property type="match status" value="1"/>
</dbReference>
<dbReference type="Pfam" id="PF12004">
    <property type="entry name" value="DAB2P_C"/>
    <property type="match status" value="1"/>
</dbReference>
<evidence type="ECO:0000313" key="5">
    <source>
        <dbReference type="Proteomes" id="UP001557470"/>
    </source>
</evidence>
<sequence length="682" mass="73277">MMRDLNSSIDISRLPSPTSGMSGGGAHSSHVNMGGFADRDPRGSKDIFYVTRPPLARSSPAYCTSSSDITEPDPKVLSVNKSVSMMDLQDSRMNSISNLHSVGDMLNSSQASIAGLGHSFGNLGGPLRMGGHLSAGSSGGSGLRLSQMGGPVYHMGGPTDSLSQQQQQAAAAMHFPLSFQNPLFHLAADGPRGQPHGHSQGQPPPLLLAPEPENAHHQQGYMRAFGHGGFSRSEDLSALRPQSSLVQPSIVHSHSYSDDYTRQNQNSDYARRQLSLQVQENLQQQILMGMTPQTATGTGTPTSLATPPSTVHPVRHGAVAPPPPQRLKSQLSISPGATATPPKARPQSRNLLLQSPESSFGGRQPSPQQQQQQQQHQLSVKQSDSPAPGLPHQSSSARESQGAPQGGNGETTDTPTKSTKQPQQQPQSQPQQHLLKPTANKQGSQSPATLTPTPNERTVAWVSNMPHLSADIEILRSSSNLEDLKLKEYSKSMDESRMDRVKEYEEEIHSLKERLIMSHRKLEEYERRMLSQEQQTSKILSQYQSRLDDSERRLRQQQVEKDSQIKGIINRLMAVEDELREEDSSSLGSADPQGLPGGGGGMAAVTARPGVSSSGISCASSPWNGALPPLPPPRLHVSHNGELRGNQAYPSTTAMVTPARSTATWNSATTASDPSLTGGRAV</sequence>
<comment type="caution">
    <text evidence="4">The sequence shown here is derived from an EMBL/GenBank/DDBJ whole genome shotgun (WGS) entry which is preliminary data.</text>
</comment>
<name>A0ABD0VXZ5_UMBPY</name>
<proteinExistence type="predicted"/>
<feature type="compositionally biased region" description="Low complexity" evidence="2">
    <location>
        <begin position="659"/>
        <end position="672"/>
    </location>
</feature>
<dbReference type="Proteomes" id="UP001557470">
    <property type="component" value="Unassembled WGS sequence"/>
</dbReference>
<feature type="compositionally biased region" description="Polar residues" evidence="2">
    <location>
        <begin position="1"/>
        <end position="18"/>
    </location>
</feature>
<feature type="coiled-coil region" evidence="1">
    <location>
        <begin position="501"/>
        <end position="560"/>
    </location>
</feature>
<evidence type="ECO:0000256" key="2">
    <source>
        <dbReference type="SAM" id="MobiDB-lite"/>
    </source>
</evidence>
<feature type="region of interest" description="Disordered" evidence="2">
    <location>
        <begin position="1"/>
        <end position="38"/>
    </location>
</feature>
<accession>A0ABD0VXZ5</accession>
<feature type="region of interest" description="Disordered" evidence="2">
    <location>
        <begin position="577"/>
        <end position="600"/>
    </location>
</feature>
<protein>
    <recommendedName>
        <fullName evidence="3">Disabled homolog 2-interacting protein C-terminal domain-containing protein</fullName>
    </recommendedName>
</protein>
<reference evidence="4 5" key="1">
    <citation type="submission" date="2024-06" db="EMBL/GenBank/DDBJ databases">
        <authorList>
            <person name="Pan Q."/>
            <person name="Wen M."/>
            <person name="Jouanno E."/>
            <person name="Zahm M."/>
            <person name="Klopp C."/>
            <person name="Cabau C."/>
            <person name="Louis A."/>
            <person name="Berthelot C."/>
            <person name="Parey E."/>
            <person name="Roest Crollius H."/>
            <person name="Montfort J."/>
            <person name="Robinson-Rechavi M."/>
            <person name="Bouchez O."/>
            <person name="Lampietro C."/>
            <person name="Lopez Roques C."/>
            <person name="Donnadieu C."/>
            <person name="Postlethwait J."/>
            <person name="Bobe J."/>
            <person name="Verreycken H."/>
            <person name="Guiguen Y."/>
        </authorList>
    </citation>
    <scope>NUCLEOTIDE SEQUENCE [LARGE SCALE GENOMIC DNA]</scope>
    <source>
        <strain evidence="4">Up_M1</strain>
        <tissue evidence="4">Testis</tissue>
    </source>
</reference>
<feature type="region of interest" description="Disordered" evidence="2">
    <location>
        <begin position="292"/>
        <end position="462"/>
    </location>
</feature>
<keyword evidence="1" id="KW-0175">Coiled coil</keyword>
<feature type="compositionally biased region" description="Polar residues" evidence="2">
    <location>
        <begin position="327"/>
        <end position="337"/>
    </location>
</feature>
<keyword evidence="5" id="KW-1185">Reference proteome</keyword>
<dbReference type="InterPro" id="IPR021887">
    <property type="entry name" value="DAB2P_C"/>
</dbReference>
<feature type="compositionally biased region" description="Low complexity" evidence="2">
    <location>
        <begin position="368"/>
        <end position="377"/>
    </location>
</feature>
<organism evidence="4 5">
    <name type="scientific">Umbra pygmaea</name>
    <name type="common">Eastern mudminnow</name>
    <dbReference type="NCBI Taxonomy" id="75934"/>
    <lineage>
        <taxon>Eukaryota</taxon>
        <taxon>Metazoa</taxon>
        <taxon>Chordata</taxon>
        <taxon>Craniata</taxon>
        <taxon>Vertebrata</taxon>
        <taxon>Euteleostomi</taxon>
        <taxon>Actinopterygii</taxon>
        <taxon>Neopterygii</taxon>
        <taxon>Teleostei</taxon>
        <taxon>Protacanthopterygii</taxon>
        <taxon>Esociformes</taxon>
        <taxon>Umbridae</taxon>
        <taxon>Umbra</taxon>
    </lineage>
</organism>
<feature type="compositionally biased region" description="Polar residues" evidence="2">
    <location>
        <begin position="439"/>
        <end position="456"/>
    </location>
</feature>
<feature type="domain" description="Disabled homolog 2-interacting protein C-terminal" evidence="3">
    <location>
        <begin position="369"/>
        <end position="582"/>
    </location>
</feature>
<gene>
    <name evidence="4" type="ORF">UPYG_G00337250</name>
</gene>
<dbReference type="EMBL" id="JAGEUA010000011">
    <property type="protein sequence ID" value="KAL0962221.1"/>
    <property type="molecule type" value="Genomic_DNA"/>
</dbReference>
<feature type="region of interest" description="Disordered" evidence="2">
    <location>
        <begin position="185"/>
        <end position="206"/>
    </location>
</feature>
<evidence type="ECO:0000256" key="1">
    <source>
        <dbReference type="SAM" id="Coils"/>
    </source>
</evidence>
<feature type="compositionally biased region" description="Polar residues" evidence="2">
    <location>
        <begin position="392"/>
        <end position="403"/>
    </location>
</feature>
<dbReference type="AlphaFoldDB" id="A0ABD0VXZ5"/>
<evidence type="ECO:0000313" key="4">
    <source>
        <dbReference type="EMBL" id="KAL0962221.1"/>
    </source>
</evidence>
<feature type="region of interest" description="Disordered" evidence="2">
    <location>
        <begin position="657"/>
        <end position="682"/>
    </location>
</feature>
<feature type="compositionally biased region" description="Low complexity" evidence="2">
    <location>
        <begin position="411"/>
        <end position="432"/>
    </location>
</feature>
<evidence type="ECO:0000259" key="3">
    <source>
        <dbReference type="Pfam" id="PF12004"/>
    </source>
</evidence>
<feature type="compositionally biased region" description="Low complexity" evidence="2">
    <location>
        <begin position="292"/>
        <end position="309"/>
    </location>
</feature>